<comment type="caution">
    <text evidence="1">The sequence shown here is derived from an EMBL/GenBank/DDBJ whole genome shotgun (WGS) entry which is preliminary data.</text>
</comment>
<dbReference type="Gene3D" id="3.50.50.60">
    <property type="entry name" value="FAD/NAD(P)-binding domain"/>
    <property type="match status" value="1"/>
</dbReference>
<accession>A0ABS5SP21</accession>
<keyword evidence="2" id="KW-1185">Reference proteome</keyword>
<dbReference type="Proteomes" id="UP001519538">
    <property type="component" value="Unassembled WGS sequence"/>
</dbReference>
<gene>
    <name evidence="1" type="ORF">HNO79_09090</name>
</gene>
<reference evidence="1 2" key="1">
    <citation type="journal article" date="2021" name="Astrobiology">
        <title>Bacterial Cellulose Retains Robustness but Its Synthesis Declines After Exposure to a Mars-Like Environment Simulated Outside the International Space Station.</title>
        <authorList>
            <person name="Orlovska I."/>
            <person name="Podolich O."/>
            <person name="Kukharenko O."/>
            <person name="Zaets I."/>
            <person name="Reva O."/>
            <person name="Khirunenko L."/>
            <person name="Zmejkoski D."/>
            <person name="Rogalsky S."/>
            <person name="Barh D."/>
            <person name="Tiwari S."/>
            <person name="Kumavath R."/>
            <person name="Goes-Neto A."/>
            <person name="Azevedo V."/>
            <person name="Brenig B."/>
            <person name="Ghosh P."/>
            <person name="de Vera J.P."/>
            <person name="Kozyrovska N."/>
        </authorList>
    </citation>
    <scope>NUCLEOTIDE SEQUENCE [LARGE SCALE GENOMIC DNA]</scope>
    <source>
        <strain evidence="1 2">IMBG 311</strain>
    </source>
</reference>
<dbReference type="EMBL" id="JABLUU010000008">
    <property type="protein sequence ID" value="MBT0675532.1"/>
    <property type="molecule type" value="Genomic_DNA"/>
</dbReference>
<sequence>MNYKRPKADVVIIGLGWSGSTMAEELTRAGLNVVAIERGAWRETSTSFPTTRDPDELSGSVRKEILQAPVTETYTVRNKVGQTALPLRKYHN</sequence>
<dbReference type="InterPro" id="IPR036188">
    <property type="entry name" value="FAD/NAD-bd_sf"/>
</dbReference>
<proteinExistence type="predicted"/>
<organism evidence="1 2">
    <name type="scientific">Komagataeibacter oboediens</name>
    <dbReference type="NCBI Taxonomy" id="65958"/>
    <lineage>
        <taxon>Bacteria</taxon>
        <taxon>Pseudomonadati</taxon>
        <taxon>Pseudomonadota</taxon>
        <taxon>Alphaproteobacteria</taxon>
        <taxon>Acetobacterales</taxon>
        <taxon>Acetobacteraceae</taxon>
        <taxon>Komagataeibacter</taxon>
    </lineage>
</organism>
<name>A0ABS5SP21_9PROT</name>
<evidence type="ECO:0000313" key="2">
    <source>
        <dbReference type="Proteomes" id="UP001519538"/>
    </source>
</evidence>
<protein>
    <submittedName>
        <fullName evidence="1">GMC family oxidoreductase</fullName>
    </submittedName>
</protein>
<evidence type="ECO:0000313" key="1">
    <source>
        <dbReference type="EMBL" id="MBT0675532.1"/>
    </source>
</evidence>
<feature type="non-terminal residue" evidence="1">
    <location>
        <position position="92"/>
    </location>
</feature>
<dbReference type="SUPFAM" id="SSF51905">
    <property type="entry name" value="FAD/NAD(P)-binding domain"/>
    <property type="match status" value="1"/>
</dbReference>